<sequence>MNVFDFFSLTTFFNTNTKLYAQLGKERSDFAPITGLRFLEDDSQIGFVIDPNGKPLTLEQMQTRLSQVGQKAQLFCLIQQNARAVLGFHKDESGVLVLK</sequence>
<comment type="caution">
    <text evidence="1">The sequence shown here is derived from an EMBL/GenBank/DDBJ whole genome shotgun (WGS) entry which is preliminary data.</text>
</comment>
<organism evidence="1 2">
    <name type="scientific">Fructobacillus apis</name>
    <dbReference type="NCBI Taxonomy" id="2935017"/>
    <lineage>
        <taxon>Bacteria</taxon>
        <taxon>Bacillati</taxon>
        <taxon>Bacillota</taxon>
        <taxon>Bacilli</taxon>
        <taxon>Lactobacillales</taxon>
        <taxon>Lactobacillaceae</taxon>
        <taxon>Fructobacillus</taxon>
    </lineage>
</organism>
<reference evidence="1 2" key="1">
    <citation type="submission" date="2022-06" db="EMBL/GenBank/DDBJ databases">
        <title>Fructobacillus taiwanensis sp. nov., isolated from the honeybee.</title>
        <authorList>
            <person name="Chen Y.-S."/>
            <person name="Wang L.-T."/>
            <person name="Lee Y.-S."/>
            <person name="Chang Y.-C."/>
            <person name="Wu H.-C."/>
            <person name="Liao C.-Y."/>
            <person name="Chen W.-H."/>
            <person name="Deng J.-N."/>
            <person name="Wang Y.-H."/>
        </authorList>
    </citation>
    <scope>NUCLEOTIDE SEQUENCE [LARGE SCALE GENOMIC DNA]</scope>
    <source>
        <strain evidence="1 2">W13</strain>
    </source>
</reference>
<evidence type="ECO:0000313" key="2">
    <source>
        <dbReference type="Proteomes" id="UP001523234"/>
    </source>
</evidence>
<dbReference type="EMBL" id="JAMWYK010000001">
    <property type="protein sequence ID" value="MCO0831608.1"/>
    <property type="molecule type" value="Genomic_DNA"/>
</dbReference>
<accession>A0ABT0ZNS5</accession>
<gene>
    <name evidence="1" type="ORF">NFX39_00665</name>
</gene>
<proteinExistence type="predicted"/>
<dbReference type="Proteomes" id="UP001523234">
    <property type="component" value="Unassembled WGS sequence"/>
</dbReference>
<evidence type="ECO:0000313" key="1">
    <source>
        <dbReference type="EMBL" id="MCO0831608.1"/>
    </source>
</evidence>
<dbReference type="RefSeq" id="WP_252442054.1">
    <property type="nucleotide sequence ID" value="NZ_JAMWYK010000001.1"/>
</dbReference>
<name>A0ABT0ZNS5_9LACO</name>
<keyword evidence="2" id="KW-1185">Reference proteome</keyword>
<protein>
    <submittedName>
        <fullName evidence="1">Uncharacterized protein</fullName>
    </submittedName>
</protein>